<accession>A0A2U2MUD0</accession>
<dbReference type="OrthoDB" id="3239647at2"/>
<dbReference type="RefSeq" id="WP_109136698.1">
    <property type="nucleotide sequence ID" value="NZ_QFFN01000003.1"/>
</dbReference>
<gene>
    <name evidence="1" type="ORF">DF200_02420</name>
</gene>
<comment type="caution">
    <text evidence="1">The sequence shown here is derived from an EMBL/GenBank/DDBJ whole genome shotgun (WGS) entry which is preliminary data.</text>
</comment>
<keyword evidence="2" id="KW-1185">Reference proteome</keyword>
<organism evidence="1 2">
    <name type="scientific">Bifidobacterium catulorum</name>
    <dbReference type="NCBI Taxonomy" id="1630173"/>
    <lineage>
        <taxon>Bacteria</taxon>
        <taxon>Bacillati</taxon>
        <taxon>Actinomycetota</taxon>
        <taxon>Actinomycetes</taxon>
        <taxon>Bifidobacteriales</taxon>
        <taxon>Bifidobacteriaceae</taxon>
        <taxon>Bifidobacterium</taxon>
    </lineage>
</organism>
<name>A0A2U2MUD0_9BIFI</name>
<protein>
    <submittedName>
        <fullName evidence="1">Uncharacterized protein</fullName>
    </submittedName>
</protein>
<proteinExistence type="predicted"/>
<dbReference type="Proteomes" id="UP000245753">
    <property type="component" value="Unassembled WGS sequence"/>
</dbReference>
<evidence type="ECO:0000313" key="2">
    <source>
        <dbReference type="Proteomes" id="UP000245753"/>
    </source>
</evidence>
<reference evidence="1 2" key="1">
    <citation type="journal article" date="2018" name="Int. J. Syst. Evol. Microbiol.">
        <title>Bifidobacterium catulorum sp. nov., a novel taxon from the faeces of the baby common marmoset (Callithrix jacchus).</title>
        <authorList>
            <person name="Modesto M."/>
            <person name="Michelini S."/>
            <person name="Oki K."/>
            <person name="Biavati B."/>
            <person name="Watanabe K."/>
            <person name="Mattarelli P."/>
        </authorList>
    </citation>
    <scope>NUCLEOTIDE SEQUENCE [LARGE SCALE GENOMIC DNA]</scope>
    <source>
        <strain evidence="1 2">MRM 8.19</strain>
    </source>
</reference>
<evidence type="ECO:0000313" key="1">
    <source>
        <dbReference type="EMBL" id="PWG60470.1"/>
    </source>
</evidence>
<dbReference type="EMBL" id="QFFN01000003">
    <property type="protein sequence ID" value="PWG60470.1"/>
    <property type="molecule type" value="Genomic_DNA"/>
</dbReference>
<dbReference type="AlphaFoldDB" id="A0A2U2MUD0"/>
<sequence length="85" mass="9375">MSGRIQKIENGLAYVNDSGQRVELFRQPGDETPGYPFLCTLQLGIDRGDGPEGPMSMGLARLTKTDLRNIQTVIARILLDRKEAA</sequence>